<evidence type="ECO:0000256" key="3">
    <source>
        <dbReference type="ARBA" id="ARBA00004613"/>
    </source>
</evidence>
<feature type="transmembrane region" description="Helical" evidence="15">
    <location>
        <begin position="101"/>
        <end position="123"/>
    </location>
</feature>
<evidence type="ECO:0000256" key="6">
    <source>
        <dbReference type="ARBA" id="ARBA00022622"/>
    </source>
</evidence>
<evidence type="ECO:0000256" key="16">
    <source>
        <dbReference type="SAM" id="SignalP"/>
    </source>
</evidence>
<keyword evidence="12" id="KW-0449">Lipoprotein</keyword>
<evidence type="ECO:0008006" key="21">
    <source>
        <dbReference type="Google" id="ProtNLM"/>
    </source>
</evidence>
<keyword evidence="10 15" id="KW-0472">Membrane</keyword>
<keyword evidence="7 15" id="KW-0812">Transmembrane</keyword>
<feature type="compositionally biased region" description="Basic and acidic residues" evidence="14">
    <location>
        <begin position="397"/>
        <end position="414"/>
    </location>
</feature>
<dbReference type="PANTHER" id="PTHR33048">
    <property type="entry name" value="PTH11-LIKE INTEGRAL MEMBRANE PROTEIN (AFU_ORTHOLOGUE AFUA_5G11245)"/>
    <property type="match status" value="1"/>
</dbReference>
<gene>
    <name evidence="19" type="ORF">QTJ16_004697</name>
</gene>
<proteinExistence type="inferred from homology"/>
<keyword evidence="6" id="KW-0325">Glycoprotein</keyword>
<evidence type="ECO:0000256" key="14">
    <source>
        <dbReference type="SAM" id="MobiDB-lite"/>
    </source>
</evidence>
<feature type="signal peptide" evidence="16">
    <location>
        <begin position="1"/>
        <end position="18"/>
    </location>
</feature>
<evidence type="ECO:0000256" key="8">
    <source>
        <dbReference type="ARBA" id="ARBA00022729"/>
    </source>
</evidence>
<keyword evidence="5" id="KW-0964">Secreted</keyword>
<dbReference type="Pfam" id="PF05730">
    <property type="entry name" value="CFEM"/>
    <property type="match status" value="1"/>
</dbReference>
<evidence type="ECO:0000256" key="1">
    <source>
        <dbReference type="ARBA" id="ARBA00004141"/>
    </source>
</evidence>
<accession>A0AAD9SZ76</accession>
<feature type="transmembrane region" description="Helical" evidence="15">
    <location>
        <begin position="258"/>
        <end position="279"/>
    </location>
</feature>
<dbReference type="AlphaFoldDB" id="A0AAD9SZ76"/>
<protein>
    <recommendedName>
        <fullName evidence="21">Extracellular membrane protein CFEM domain-containing protein</fullName>
    </recommendedName>
</protein>
<evidence type="ECO:0000259" key="18">
    <source>
        <dbReference type="Pfam" id="PF20684"/>
    </source>
</evidence>
<dbReference type="GO" id="GO:0005576">
    <property type="term" value="C:extracellular region"/>
    <property type="evidence" value="ECO:0007669"/>
    <property type="project" value="UniProtKB-SubCell"/>
</dbReference>
<keyword evidence="8 16" id="KW-0732">Signal</keyword>
<evidence type="ECO:0000256" key="10">
    <source>
        <dbReference type="ARBA" id="ARBA00023136"/>
    </source>
</evidence>
<keyword evidence="9 15" id="KW-1133">Transmembrane helix</keyword>
<comment type="subcellular location">
    <subcellularLocation>
        <location evidence="2">Membrane</location>
        <topology evidence="2">Lipid-anchor</topology>
        <topology evidence="2">GPI-anchor</topology>
    </subcellularLocation>
    <subcellularLocation>
        <location evidence="1">Membrane</location>
        <topology evidence="1">Multi-pass membrane protein</topology>
    </subcellularLocation>
    <subcellularLocation>
        <location evidence="3">Secreted</location>
    </subcellularLocation>
</comment>
<dbReference type="InterPro" id="IPR008427">
    <property type="entry name" value="Extracellular_membr_CFEM_dom"/>
</dbReference>
<feature type="domain" description="CFEM" evidence="17">
    <location>
        <begin position="27"/>
        <end position="90"/>
    </location>
</feature>
<keyword evidence="11" id="KW-1015">Disulfide bond</keyword>
<keyword evidence="20" id="KW-1185">Reference proteome</keyword>
<feature type="transmembrane region" description="Helical" evidence="15">
    <location>
        <begin position="135"/>
        <end position="159"/>
    </location>
</feature>
<reference evidence="19" key="1">
    <citation type="submission" date="2023-06" db="EMBL/GenBank/DDBJ databases">
        <title>Draft genome of Marssonina rosae.</title>
        <authorList>
            <person name="Cheng Q."/>
        </authorList>
    </citation>
    <scope>NUCLEOTIDE SEQUENCE</scope>
    <source>
        <strain evidence="19">R4</strain>
    </source>
</reference>
<dbReference type="InterPro" id="IPR049326">
    <property type="entry name" value="Rhodopsin_dom_fungi"/>
</dbReference>
<evidence type="ECO:0000259" key="17">
    <source>
        <dbReference type="Pfam" id="PF05730"/>
    </source>
</evidence>
<keyword evidence="6" id="KW-0336">GPI-anchor</keyword>
<feature type="region of interest" description="Disordered" evidence="14">
    <location>
        <begin position="430"/>
        <end position="460"/>
    </location>
</feature>
<evidence type="ECO:0000256" key="7">
    <source>
        <dbReference type="ARBA" id="ARBA00022692"/>
    </source>
</evidence>
<evidence type="ECO:0000256" key="9">
    <source>
        <dbReference type="ARBA" id="ARBA00022989"/>
    </source>
</evidence>
<comment type="similarity">
    <text evidence="4">Belongs to the RBT5 family.</text>
</comment>
<comment type="similarity">
    <text evidence="13">Belongs to the SAT4 family.</text>
</comment>
<feature type="transmembrane region" description="Helical" evidence="15">
    <location>
        <begin position="179"/>
        <end position="202"/>
    </location>
</feature>
<evidence type="ECO:0000256" key="5">
    <source>
        <dbReference type="ARBA" id="ARBA00022525"/>
    </source>
</evidence>
<evidence type="ECO:0000256" key="13">
    <source>
        <dbReference type="ARBA" id="ARBA00038359"/>
    </source>
</evidence>
<feature type="transmembrane region" description="Helical" evidence="15">
    <location>
        <begin position="291"/>
        <end position="312"/>
    </location>
</feature>
<dbReference type="EMBL" id="JAUBYV010000007">
    <property type="protein sequence ID" value="KAK2625385.1"/>
    <property type="molecule type" value="Genomic_DNA"/>
</dbReference>
<feature type="region of interest" description="Disordered" evidence="14">
    <location>
        <begin position="397"/>
        <end position="416"/>
    </location>
</feature>
<dbReference type="GO" id="GO:0098552">
    <property type="term" value="C:side of membrane"/>
    <property type="evidence" value="ECO:0007669"/>
    <property type="project" value="UniProtKB-KW"/>
</dbReference>
<dbReference type="Pfam" id="PF20684">
    <property type="entry name" value="Fung_rhodopsin"/>
    <property type="match status" value="1"/>
</dbReference>
<organism evidence="19 20">
    <name type="scientific">Diplocarpon rosae</name>
    <dbReference type="NCBI Taxonomy" id="946125"/>
    <lineage>
        <taxon>Eukaryota</taxon>
        <taxon>Fungi</taxon>
        <taxon>Dikarya</taxon>
        <taxon>Ascomycota</taxon>
        <taxon>Pezizomycotina</taxon>
        <taxon>Leotiomycetes</taxon>
        <taxon>Helotiales</taxon>
        <taxon>Drepanopezizaceae</taxon>
        <taxon>Diplocarpon</taxon>
    </lineage>
</organism>
<comment type="caution">
    <text evidence="19">The sequence shown here is derived from an EMBL/GenBank/DDBJ whole genome shotgun (WGS) entry which is preliminary data.</text>
</comment>
<evidence type="ECO:0000256" key="15">
    <source>
        <dbReference type="SAM" id="Phobius"/>
    </source>
</evidence>
<feature type="chain" id="PRO_5042000988" description="Extracellular membrane protein CFEM domain-containing protein" evidence="16">
    <location>
        <begin position="19"/>
        <end position="460"/>
    </location>
</feature>
<dbReference type="PANTHER" id="PTHR33048:SF47">
    <property type="entry name" value="INTEGRAL MEMBRANE PROTEIN-RELATED"/>
    <property type="match status" value="1"/>
</dbReference>
<feature type="transmembrane region" description="Helical" evidence="15">
    <location>
        <begin position="214"/>
        <end position="238"/>
    </location>
</feature>
<evidence type="ECO:0000256" key="12">
    <source>
        <dbReference type="ARBA" id="ARBA00023288"/>
    </source>
</evidence>
<evidence type="ECO:0000313" key="19">
    <source>
        <dbReference type="EMBL" id="KAK2625385.1"/>
    </source>
</evidence>
<dbReference type="Proteomes" id="UP001285354">
    <property type="component" value="Unassembled WGS sequence"/>
</dbReference>
<sequence>MRLTLLLFITALWSGVVAELDMLYLATAFPACTLQCSLEILPPAGCDFNDMRNCLCTNHDLQYKVSICAMNTCTVAEQYESLTITQNHVCNGVPQPSRGPAILRSAILLAAFTYPVVILRFISRVIIARKVWWDDWTILMTAILMMPMVALPIYPAYGLGMGKHFYNVPPANLILLLKLFYATQLFYVITQTLGKISILLLYLRVFPHERFRPVLLFSMAIVTAHMVGFLFAVALQCLPVRMTWDRHVPGTCLNRQALIYTGAGFSIFEDFAIMLLPILELRRLNMSVRKRIAIAFMFALGSFASVTSIIRLFYITSYGNSVDETWYNVDMIIWSTIETYSAVVCACLMCIRPLLLKWMPGPLLPSFHLSDSSDPSWVHKVGSKIRQSWAFGLTPSRGERTIDSRDSESRDMHTRTASTISYEMKGELPSLSTVDNNKDSETLEWPSGPSTVVETAAADD</sequence>
<evidence type="ECO:0000313" key="20">
    <source>
        <dbReference type="Proteomes" id="UP001285354"/>
    </source>
</evidence>
<dbReference type="InterPro" id="IPR052337">
    <property type="entry name" value="SAT4-like"/>
</dbReference>
<feature type="transmembrane region" description="Helical" evidence="15">
    <location>
        <begin position="332"/>
        <end position="351"/>
    </location>
</feature>
<name>A0AAD9SZ76_9HELO</name>
<evidence type="ECO:0000256" key="2">
    <source>
        <dbReference type="ARBA" id="ARBA00004589"/>
    </source>
</evidence>
<feature type="domain" description="Rhodopsin" evidence="18">
    <location>
        <begin position="119"/>
        <end position="355"/>
    </location>
</feature>
<evidence type="ECO:0000256" key="11">
    <source>
        <dbReference type="ARBA" id="ARBA00023157"/>
    </source>
</evidence>
<evidence type="ECO:0000256" key="4">
    <source>
        <dbReference type="ARBA" id="ARBA00010031"/>
    </source>
</evidence>